<gene>
    <name evidence="1" type="ORF">Cri9333_4252</name>
</gene>
<proteinExistence type="predicted"/>
<evidence type="ECO:0000313" key="1">
    <source>
        <dbReference type="EMBL" id="AFZ15041.1"/>
    </source>
</evidence>
<organism evidence="1 2">
    <name type="scientific">Crinalium epipsammum PCC 9333</name>
    <dbReference type="NCBI Taxonomy" id="1173022"/>
    <lineage>
        <taxon>Bacteria</taxon>
        <taxon>Bacillati</taxon>
        <taxon>Cyanobacteriota</taxon>
        <taxon>Cyanophyceae</taxon>
        <taxon>Gomontiellales</taxon>
        <taxon>Gomontiellaceae</taxon>
        <taxon>Crinalium</taxon>
    </lineage>
</organism>
<dbReference type="EMBL" id="CP003620">
    <property type="protein sequence ID" value="AFZ15041.1"/>
    <property type="molecule type" value="Genomic_DNA"/>
</dbReference>
<protein>
    <recommendedName>
        <fullName evidence="3">PatU</fullName>
    </recommendedName>
</protein>
<reference evidence="1 2" key="1">
    <citation type="submission" date="2012-06" db="EMBL/GenBank/DDBJ databases">
        <title>Finished chromosome of genome of Crinalium epipsammum PCC 9333.</title>
        <authorList>
            <consortium name="US DOE Joint Genome Institute"/>
            <person name="Gugger M."/>
            <person name="Coursin T."/>
            <person name="Rippka R."/>
            <person name="Tandeau De Marsac N."/>
            <person name="Huntemann M."/>
            <person name="Wei C.-L."/>
            <person name="Han J."/>
            <person name="Detter J.C."/>
            <person name="Han C."/>
            <person name="Tapia R."/>
            <person name="Davenport K."/>
            <person name="Daligault H."/>
            <person name="Erkkila T."/>
            <person name="Gu W."/>
            <person name="Munk A.C.C."/>
            <person name="Teshima H."/>
            <person name="Xu Y."/>
            <person name="Chain P."/>
            <person name="Chen A."/>
            <person name="Krypides N."/>
            <person name="Mavromatis K."/>
            <person name="Markowitz V."/>
            <person name="Szeto E."/>
            <person name="Ivanova N."/>
            <person name="Mikhailova N."/>
            <person name="Ovchinnikova G."/>
            <person name="Pagani I."/>
            <person name="Pati A."/>
            <person name="Goodwin L."/>
            <person name="Peters L."/>
            <person name="Pitluck S."/>
            <person name="Woyke T."/>
            <person name="Kerfeld C."/>
        </authorList>
    </citation>
    <scope>NUCLEOTIDE SEQUENCE [LARGE SCALE GENOMIC DNA]</scope>
    <source>
        <strain evidence="1 2">PCC 9333</strain>
    </source>
</reference>
<evidence type="ECO:0008006" key="3">
    <source>
        <dbReference type="Google" id="ProtNLM"/>
    </source>
</evidence>
<dbReference type="STRING" id="1173022.Cri9333_4252"/>
<name>K9W4D0_9CYAN</name>
<keyword evidence="2" id="KW-1185">Reference proteome</keyword>
<dbReference type="AlphaFoldDB" id="K9W4D0"/>
<sequence>MDNYSEDLYSRFMAWLQQDSVPSATNTTDGSDKGAIGADWEMDYLDPLEMDDLNIVTSIDEATPSRQASTDGFDQNATSATPSTAKFMVGLKGEIPTVQNRYHALLKRRLQTEIESHPPRFPWETQVYDYETESYDSVANTAVPRRHWLLPQIERLNLPVSLPETALAQLLEACTVAVQSPLKPGAQMVKAVGSLFPQAKADLNELAGLVLLYPTRSPQAEQLFTNDYETATTTQQVALSLLAAKEILNALTLSVSPNQTVEKQWQTEEGQITIQVEYKLHKQGSQLKVNSRLPRGGSLTLQADQASATAQRTYSGNLSIEVFDLQPNNTYPLEIRLSELDHTLIFAIAISD</sequence>
<dbReference type="Proteomes" id="UP000010472">
    <property type="component" value="Chromosome"/>
</dbReference>
<dbReference type="KEGG" id="cep:Cri9333_4252"/>
<dbReference type="HOGENOM" id="CLU_061373_0_0_3"/>
<evidence type="ECO:0000313" key="2">
    <source>
        <dbReference type="Proteomes" id="UP000010472"/>
    </source>
</evidence>
<accession>K9W4D0</accession>
<dbReference type="eggNOG" id="ENOG502ZA4B">
    <property type="taxonomic scope" value="Bacteria"/>
</dbReference>
<dbReference type="PATRIC" id="fig|1173022.3.peg.4593"/>
<dbReference type="RefSeq" id="WP_015205135.1">
    <property type="nucleotide sequence ID" value="NC_019753.1"/>
</dbReference>